<gene>
    <name evidence="3" type="ORF">FRZ67_04660</name>
</gene>
<dbReference type="SMART" id="SM00089">
    <property type="entry name" value="PKD"/>
    <property type="match status" value="1"/>
</dbReference>
<name>A0A5B8V6V4_9BACT</name>
<dbReference type="PANTHER" id="PTHR46182">
    <property type="entry name" value="FI19480P1"/>
    <property type="match status" value="1"/>
</dbReference>
<feature type="chain" id="PRO_5023053723" description="PKD/Chitinase domain-containing protein" evidence="1">
    <location>
        <begin position="30"/>
        <end position="334"/>
    </location>
</feature>
<evidence type="ECO:0000313" key="4">
    <source>
        <dbReference type="Proteomes" id="UP000321533"/>
    </source>
</evidence>
<feature type="signal peptide" evidence="1">
    <location>
        <begin position="1"/>
        <end position="29"/>
    </location>
</feature>
<dbReference type="KEGG" id="pgin:FRZ67_04660"/>
<dbReference type="InterPro" id="IPR029865">
    <property type="entry name" value="KIAA0319-like"/>
</dbReference>
<dbReference type="Pfam" id="PF22352">
    <property type="entry name" value="K319L-like_PKD"/>
    <property type="match status" value="1"/>
</dbReference>
<dbReference type="PROSITE" id="PS51257">
    <property type="entry name" value="PROKAR_LIPOPROTEIN"/>
    <property type="match status" value="1"/>
</dbReference>
<dbReference type="RefSeq" id="WP_147188423.1">
    <property type="nucleotide sequence ID" value="NZ_CP042435.1"/>
</dbReference>
<dbReference type="SUPFAM" id="SSF49299">
    <property type="entry name" value="PKD domain"/>
    <property type="match status" value="1"/>
</dbReference>
<sequence>MKKTCNPFSRLPILIVILLLFTLVQSCKKDDTDTPANKVPVADAGTAAEIPVGEETFTLSGTGTDADGTITAYLWSQVSGPNHAIITNPGSTSTDVKYFEPGTYLFQLMVTDDDGATGVDTVSIIVLAPVCTETGRWIGTYATENETPVIVTDDTFIKDGIAQLTNSPWSYFFCSMQLEIPSCRVIDADSVRLEVSLKNPSTGVHAITDYDAGLWLQGSADTAVAQYIGYRPEFTKFGLMGAGFYTTSDLLYVFENWTTVTLEANNGVLTTKRDGVITQTTSYSGHTIGQLKHINISFKGSGSIDWVKLYSSNSNKLLMQEDFNTNGASNVHWY</sequence>
<accession>A0A5B8V6V4</accession>
<keyword evidence="1" id="KW-0732">Signal</keyword>
<evidence type="ECO:0000313" key="3">
    <source>
        <dbReference type="EMBL" id="QEC66623.1"/>
    </source>
</evidence>
<dbReference type="InterPro" id="IPR013783">
    <property type="entry name" value="Ig-like_fold"/>
</dbReference>
<dbReference type="PANTHER" id="PTHR46182:SF2">
    <property type="entry name" value="FI19480P1"/>
    <property type="match status" value="1"/>
</dbReference>
<dbReference type="Proteomes" id="UP000321533">
    <property type="component" value="Chromosome"/>
</dbReference>
<evidence type="ECO:0000259" key="2">
    <source>
        <dbReference type="SMART" id="SM00089"/>
    </source>
</evidence>
<dbReference type="GO" id="GO:0031410">
    <property type="term" value="C:cytoplasmic vesicle"/>
    <property type="evidence" value="ECO:0007669"/>
    <property type="project" value="TreeGrafter"/>
</dbReference>
<dbReference type="GO" id="GO:0016020">
    <property type="term" value="C:membrane"/>
    <property type="evidence" value="ECO:0007669"/>
    <property type="project" value="TreeGrafter"/>
</dbReference>
<evidence type="ECO:0000256" key="1">
    <source>
        <dbReference type="SAM" id="SignalP"/>
    </source>
</evidence>
<dbReference type="AlphaFoldDB" id="A0A5B8V6V4"/>
<protein>
    <recommendedName>
        <fullName evidence="2">PKD/Chitinase domain-containing protein</fullName>
    </recommendedName>
</protein>
<feature type="domain" description="PKD/Chitinase" evidence="2">
    <location>
        <begin position="41"/>
        <end position="129"/>
    </location>
</feature>
<reference evidence="3 4" key="1">
    <citation type="journal article" date="2016" name="Int. J. Syst. Evol. Microbiol.">
        <title>Panacibacter ginsenosidivorans gen. nov., sp. nov., with ginsenoside converting activity isolated from soil of a ginseng field.</title>
        <authorList>
            <person name="Siddiqi M.Z."/>
            <person name="Muhammad Shafi S."/>
            <person name="Choi K.D."/>
            <person name="Im W.T."/>
        </authorList>
    </citation>
    <scope>NUCLEOTIDE SEQUENCE [LARGE SCALE GENOMIC DNA]</scope>
    <source>
        <strain evidence="3 4">Gsoil1550</strain>
    </source>
</reference>
<proteinExistence type="predicted"/>
<dbReference type="EMBL" id="CP042435">
    <property type="protein sequence ID" value="QEC66623.1"/>
    <property type="molecule type" value="Genomic_DNA"/>
</dbReference>
<dbReference type="Gene3D" id="2.60.40.10">
    <property type="entry name" value="Immunoglobulins"/>
    <property type="match status" value="1"/>
</dbReference>
<dbReference type="InterPro" id="IPR035986">
    <property type="entry name" value="PKD_dom_sf"/>
</dbReference>
<dbReference type="InterPro" id="IPR022409">
    <property type="entry name" value="PKD/Chitinase_dom"/>
</dbReference>
<organism evidence="3 4">
    <name type="scientific">Panacibacter ginsenosidivorans</name>
    <dbReference type="NCBI Taxonomy" id="1813871"/>
    <lineage>
        <taxon>Bacteria</taxon>
        <taxon>Pseudomonadati</taxon>
        <taxon>Bacteroidota</taxon>
        <taxon>Chitinophagia</taxon>
        <taxon>Chitinophagales</taxon>
        <taxon>Chitinophagaceae</taxon>
        <taxon>Panacibacter</taxon>
    </lineage>
</organism>
<keyword evidence="4" id="KW-1185">Reference proteome</keyword>
<dbReference type="CDD" id="cd00146">
    <property type="entry name" value="PKD"/>
    <property type="match status" value="1"/>
</dbReference>
<dbReference type="OrthoDB" id="684933at2"/>